<comment type="caution">
    <text evidence="3">The sequence shown here is derived from an EMBL/GenBank/DDBJ whole genome shotgun (WGS) entry which is preliminary data.</text>
</comment>
<keyword evidence="4" id="KW-1185">Reference proteome</keyword>
<feature type="compositionally biased region" description="Basic and acidic residues" evidence="1">
    <location>
        <begin position="489"/>
        <end position="502"/>
    </location>
</feature>
<evidence type="ECO:0000256" key="2">
    <source>
        <dbReference type="SAM" id="SignalP"/>
    </source>
</evidence>
<feature type="signal peptide" evidence="2">
    <location>
        <begin position="1"/>
        <end position="24"/>
    </location>
</feature>
<feature type="chain" id="PRO_5030971611" evidence="2">
    <location>
        <begin position="25"/>
        <end position="502"/>
    </location>
</feature>
<name>A0A7X5HUZ9_9FIRM</name>
<protein>
    <submittedName>
        <fullName evidence="3">Carbohydrate-binding domain-containing protein</fullName>
    </submittedName>
</protein>
<dbReference type="Proteomes" id="UP000461585">
    <property type="component" value="Unassembled WGS sequence"/>
</dbReference>
<reference evidence="3 4" key="1">
    <citation type="submission" date="2020-01" db="EMBL/GenBank/DDBJ databases">
        <title>Anaeroalcalibacter tamaniensis gen. nov., sp. nov., moderately halophilic strictly anaerobic fermenter bacterium from mud volcano of Taman peninsula.</title>
        <authorList>
            <person name="Frolova A."/>
            <person name="Merkel A.Y."/>
            <person name="Slobodkin A.I."/>
        </authorList>
    </citation>
    <scope>NUCLEOTIDE SEQUENCE [LARGE SCALE GENOMIC DNA]</scope>
    <source>
        <strain evidence="3 4">F-3ap</strain>
    </source>
</reference>
<dbReference type="PROSITE" id="PS51257">
    <property type="entry name" value="PROKAR_LIPOPROTEIN"/>
    <property type="match status" value="1"/>
</dbReference>
<dbReference type="EMBL" id="JAAEEH010000010">
    <property type="protein sequence ID" value="NDL67135.1"/>
    <property type="molecule type" value="Genomic_DNA"/>
</dbReference>
<evidence type="ECO:0000313" key="3">
    <source>
        <dbReference type="EMBL" id="NDL67135.1"/>
    </source>
</evidence>
<evidence type="ECO:0000313" key="4">
    <source>
        <dbReference type="Proteomes" id="UP000461585"/>
    </source>
</evidence>
<feature type="region of interest" description="Disordered" evidence="1">
    <location>
        <begin position="474"/>
        <end position="502"/>
    </location>
</feature>
<evidence type="ECO:0000256" key="1">
    <source>
        <dbReference type="SAM" id="MobiDB-lite"/>
    </source>
</evidence>
<feature type="region of interest" description="Disordered" evidence="1">
    <location>
        <begin position="300"/>
        <end position="323"/>
    </location>
</feature>
<dbReference type="Pfam" id="PF14262">
    <property type="entry name" value="Cthe_2159"/>
    <property type="match status" value="1"/>
</dbReference>
<sequence length="502" mass="50837">MKPYKKRFLGLAMALLLLGGCAQGQEAATPQQEVAAAYASGASVIKAAANLEAQVGYSLEDLESGWSPEAATSIAGTGTSWEVEGSGVELRDSQAVIVAGGTYVVSGVMEDGMLLVDAEDAATVRIVLNGAELKSASDAPIYVKNAEKAILTLEEGTLNRVEDGTTRPEETEEMETAGGAIFSNDDLTINGTGSLTVQGNYKHGVEGDDAVLVTGADLEITAVKDGINVNDLFALKEGSLAITAGDDGIHSDGALVVDGGVLAVEESQEGLEGALVVVNAGDIRVRSADDGINTALDAEETDPSATAGLTTAAGRPRMDANDGSRLEIRGGTLVVDAQGDGIDANGDILMTGGSVTVNGPAMDANGAIDYNGSFTMEGGVLVAAGSAGMVQAPSEASTQNSLLFYLGTQKEGATVEVLDEAGNVLAGMETVRESGSLVVSTPEIVQGGTYRVLVDGQETASLVAAGTVSTYGQGGMGGGRGGMGGQWVRPEEAKPGPGKQEQ</sequence>
<dbReference type="AlphaFoldDB" id="A0A7X5HUZ9"/>
<keyword evidence="2" id="KW-0732">Signal</keyword>
<accession>A0A7X5HUZ9</accession>
<dbReference type="RefSeq" id="WP_162369864.1">
    <property type="nucleotide sequence ID" value="NZ_JAAEEH010000010.1"/>
</dbReference>
<feature type="compositionally biased region" description="Gly residues" evidence="1">
    <location>
        <begin position="474"/>
        <end position="485"/>
    </location>
</feature>
<organism evidence="3 4">
    <name type="scientific">Anaerotalea alkaliphila</name>
    <dbReference type="NCBI Taxonomy" id="2662126"/>
    <lineage>
        <taxon>Bacteria</taxon>
        <taxon>Bacillati</taxon>
        <taxon>Bacillota</taxon>
        <taxon>Clostridia</taxon>
        <taxon>Eubacteriales</taxon>
        <taxon>Anaerotalea</taxon>
    </lineage>
</organism>
<dbReference type="InterPro" id="IPR025584">
    <property type="entry name" value="Cthe_2159"/>
</dbReference>
<gene>
    <name evidence="3" type="ORF">GXN74_05160</name>
</gene>
<proteinExistence type="predicted"/>